<dbReference type="InterPro" id="IPR036397">
    <property type="entry name" value="RNaseH_sf"/>
</dbReference>
<sequence length="289" mass="31710">MRQGSGSPVLRQAAIRASCLAYQIWLARNARLFGERRMSLRFVVESACARAAELCHTSPVGGTLTARDIWGSHPASAVFCMVFFTWEPPSPSFLKVNFDGSVLDGGLRGGAGFVIRNPSARVVAAGGSQLFDTSVPCAELSAAWAGVRYARCVLRARSIILEGDSATVISWIQGGPRGGGCDHPLLRDIWAMARDGWAFQATHIYREGNGAADWVAAFVACHSGDTLWLGDGELPLALRVHMTHFEQHQMEESFPKEGKKKRKEKKREKIVHERCKTSKRHGFISKIDS</sequence>
<dbReference type="Proteomes" id="UP000228380">
    <property type="component" value="Chromosome 14"/>
</dbReference>
<dbReference type="KEGG" id="pda:120113132"/>
<keyword evidence="3" id="KW-1185">Reference proteome</keyword>
<dbReference type="InterPro" id="IPR012337">
    <property type="entry name" value="RNaseH-like_sf"/>
</dbReference>
<gene>
    <name evidence="4" type="primary">LOC120113132</name>
</gene>
<reference evidence="4" key="2">
    <citation type="submission" date="2025-08" db="UniProtKB">
        <authorList>
            <consortium name="RefSeq"/>
        </authorList>
    </citation>
    <scope>IDENTIFICATION</scope>
    <source>
        <tissue evidence="4">Young leaves</tissue>
    </source>
</reference>
<dbReference type="GeneID" id="120113132"/>
<feature type="region of interest" description="Disordered" evidence="1">
    <location>
        <begin position="249"/>
        <end position="289"/>
    </location>
</feature>
<dbReference type="InterPro" id="IPR044730">
    <property type="entry name" value="RNase_H-like_dom_plant"/>
</dbReference>
<accession>A0A8B9B290</accession>
<dbReference type="Pfam" id="PF13456">
    <property type="entry name" value="RVT_3"/>
    <property type="match status" value="1"/>
</dbReference>
<evidence type="ECO:0000313" key="3">
    <source>
        <dbReference type="Proteomes" id="UP000228380"/>
    </source>
</evidence>
<dbReference type="InterPro" id="IPR052929">
    <property type="entry name" value="RNase_H-like_EbsB-rel"/>
</dbReference>
<evidence type="ECO:0000256" key="1">
    <source>
        <dbReference type="SAM" id="MobiDB-lite"/>
    </source>
</evidence>
<evidence type="ECO:0000259" key="2">
    <source>
        <dbReference type="Pfam" id="PF13456"/>
    </source>
</evidence>
<dbReference type="PANTHER" id="PTHR47074:SF11">
    <property type="entry name" value="REVERSE TRANSCRIPTASE-LIKE PROTEIN"/>
    <property type="match status" value="1"/>
</dbReference>
<reference evidence="3" key="1">
    <citation type="journal article" date="2019" name="Nat. Commun.">
        <title>Genome-wide association mapping of date palm fruit traits.</title>
        <authorList>
            <person name="Hazzouri K.M."/>
            <person name="Gros-Balthazard M."/>
            <person name="Flowers J.M."/>
            <person name="Copetti D."/>
            <person name="Lemansour A."/>
            <person name="Lebrun M."/>
            <person name="Masmoudi K."/>
            <person name="Ferrand S."/>
            <person name="Dhar M.I."/>
            <person name="Fresquez Z.A."/>
            <person name="Rosas U."/>
            <person name="Zhang J."/>
            <person name="Talag J."/>
            <person name="Lee S."/>
            <person name="Kudrna D."/>
            <person name="Powell R.F."/>
            <person name="Leitch I.J."/>
            <person name="Krueger R.R."/>
            <person name="Wing R.A."/>
            <person name="Amiri K.M.A."/>
            <person name="Purugganan M.D."/>
        </authorList>
    </citation>
    <scope>NUCLEOTIDE SEQUENCE [LARGE SCALE GENOMIC DNA]</scope>
    <source>
        <strain evidence="3">cv. Khalas</strain>
    </source>
</reference>
<proteinExistence type="predicted"/>
<dbReference type="SUPFAM" id="SSF53098">
    <property type="entry name" value="Ribonuclease H-like"/>
    <property type="match status" value="1"/>
</dbReference>
<dbReference type="GO" id="GO:0004523">
    <property type="term" value="F:RNA-DNA hybrid ribonuclease activity"/>
    <property type="evidence" value="ECO:0007669"/>
    <property type="project" value="InterPro"/>
</dbReference>
<dbReference type="RefSeq" id="XP_038989879.1">
    <property type="nucleotide sequence ID" value="XM_039133951.1"/>
</dbReference>
<dbReference type="CDD" id="cd06222">
    <property type="entry name" value="RNase_H_like"/>
    <property type="match status" value="1"/>
</dbReference>
<evidence type="ECO:0000313" key="4">
    <source>
        <dbReference type="RefSeq" id="XP_038989879.1"/>
    </source>
</evidence>
<name>A0A8B9B290_PHODC</name>
<feature type="domain" description="RNase H type-1" evidence="2">
    <location>
        <begin position="97"/>
        <end position="218"/>
    </location>
</feature>
<dbReference type="PANTHER" id="PTHR47074">
    <property type="entry name" value="BNAC02G40300D PROTEIN"/>
    <property type="match status" value="1"/>
</dbReference>
<feature type="compositionally biased region" description="Basic residues" evidence="1">
    <location>
        <begin position="258"/>
        <end position="269"/>
    </location>
</feature>
<dbReference type="OrthoDB" id="1906820at2759"/>
<dbReference type="AlphaFoldDB" id="A0A8B9B290"/>
<dbReference type="GO" id="GO:0003676">
    <property type="term" value="F:nucleic acid binding"/>
    <property type="evidence" value="ECO:0007669"/>
    <property type="project" value="InterPro"/>
</dbReference>
<dbReference type="Gene3D" id="3.30.420.10">
    <property type="entry name" value="Ribonuclease H-like superfamily/Ribonuclease H"/>
    <property type="match status" value="1"/>
</dbReference>
<dbReference type="InterPro" id="IPR002156">
    <property type="entry name" value="RNaseH_domain"/>
</dbReference>
<protein>
    <submittedName>
        <fullName evidence="4">Uncharacterized protein LOC120113132</fullName>
    </submittedName>
</protein>
<organism evidence="3 4">
    <name type="scientific">Phoenix dactylifera</name>
    <name type="common">Date palm</name>
    <dbReference type="NCBI Taxonomy" id="42345"/>
    <lineage>
        <taxon>Eukaryota</taxon>
        <taxon>Viridiplantae</taxon>
        <taxon>Streptophyta</taxon>
        <taxon>Embryophyta</taxon>
        <taxon>Tracheophyta</taxon>
        <taxon>Spermatophyta</taxon>
        <taxon>Magnoliopsida</taxon>
        <taxon>Liliopsida</taxon>
        <taxon>Arecaceae</taxon>
        <taxon>Coryphoideae</taxon>
        <taxon>Phoeniceae</taxon>
        <taxon>Phoenix</taxon>
    </lineage>
</organism>